<dbReference type="EMBL" id="QFFJ01000001">
    <property type="protein sequence ID" value="RBL91141.1"/>
    <property type="molecule type" value="Genomic_DNA"/>
</dbReference>
<dbReference type="RefSeq" id="WP_113613741.1">
    <property type="nucleotide sequence ID" value="NZ_QFFJ01000001.1"/>
</dbReference>
<dbReference type="OrthoDB" id="686977at2"/>
<accession>A0A365XYS2</accession>
<sequence>MNKKKLSGKLSLNRFTVAALDDMSANNAKGGFTYSLSTGDLCKISQAYTANNAYECGQIDKSILDISLDMNTSYHNCPVRAEEEPADSGAFEVAP</sequence>
<comment type="caution">
    <text evidence="1">The sequence shown here is derived from an EMBL/GenBank/DDBJ whole genome shotgun (WGS) entry which is preliminary data.</text>
</comment>
<evidence type="ECO:0000313" key="1">
    <source>
        <dbReference type="EMBL" id="RBL91141.1"/>
    </source>
</evidence>
<dbReference type="NCBIfam" id="NF038153">
    <property type="entry name" value="lant_leader_L1a"/>
    <property type="match status" value="1"/>
</dbReference>
<evidence type="ECO:0000313" key="2">
    <source>
        <dbReference type="Proteomes" id="UP000253410"/>
    </source>
</evidence>
<protein>
    <submittedName>
        <fullName evidence="1">Uncharacterized protein</fullName>
    </submittedName>
</protein>
<organism evidence="1 2">
    <name type="scientific">Chitinophaga flava</name>
    <dbReference type="NCBI Taxonomy" id="2259036"/>
    <lineage>
        <taxon>Bacteria</taxon>
        <taxon>Pseudomonadati</taxon>
        <taxon>Bacteroidota</taxon>
        <taxon>Chitinophagia</taxon>
        <taxon>Chitinophagales</taxon>
        <taxon>Chitinophagaceae</taxon>
        <taxon>Chitinophaga</taxon>
    </lineage>
</organism>
<proteinExistence type="predicted"/>
<dbReference type="InterPro" id="IPR058238">
    <property type="entry name" value="Lant_leader_dom"/>
</dbReference>
<gene>
    <name evidence="1" type="ORF">DF182_00525</name>
</gene>
<reference evidence="1 2" key="1">
    <citation type="submission" date="2018-05" db="EMBL/GenBank/DDBJ databases">
        <title>Chitinophaga sp. K3CV102501T nov., isolated from isolated from a monsoon evergreen broad-leaved forest soil.</title>
        <authorList>
            <person name="Lv Y."/>
        </authorList>
    </citation>
    <scope>NUCLEOTIDE SEQUENCE [LARGE SCALE GENOMIC DNA]</scope>
    <source>
        <strain evidence="1 2">GDMCC 1.1325</strain>
    </source>
</reference>
<keyword evidence="2" id="KW-1185">Reference proteome</keyword>
<dbReference type="AlphaFoldDB" id="A0A365XYS2"/>
<name>A0A365XYS2_9BACT</name>
<dbReference type="Proteomes" id="UP000253410">
    <property type="component" value="Unassembled WGS sequence"/>
</dbReference>